<reference evidence="1 2" key="1">
    <citation type="journal article" date="2015" name="Sci. Rep.">
        <title>Chromosome-level genome map provides insights into diverse defense mechanisms in the medicinal fungus Ganoderma sinense.</title>
        <authorList>
            <person name="Zhu Y."/>
            <person name="Xu J."/>
            <person name="Sun C."/>
            <person name="Zhou S."/>
            <person name="Xu H."/>
            <person name="Nelson D.R."/>
            <person name="Qian J."/>
            <person name="Song J."/>
            <person name="Luo H."/>
            <person name="Xiang L."/>
            <person name="Li Y."/>
            <person name="Xu Z."/>
            <person name="Ji A."/>
            <person name="Wang L."/>
            <person name="Lu S."/>
            <person name="Hayward A."/>
            <person name="Sun W."/>
            <person name="Li X."/>
            <person name="Schwartz D.C."/>
            <person name="Wang Y."/>
            <person name="Chen S."/>
        </authorList>
    </citation>
    <scope>NUCLEOTIDE SEQUENCE [LARGE SCALE GENOMIC DNA]</scope>
    <source>
        <strain evidence="1 2">ZZ0214-1</strain>
    </source>
</reference>
<protein>
    <submittedName>
        <fullName evidence="1">Uncharacterized protein</fullName>
    </submittedName>
</protein>
<evidence type="ECO:0000313" key="2">
    <source>
        <dbReference type="Proteomes" id="UP000230002"/>
    </source>
</evidence>
<dbReference type="Proteomes" id="UP000230002">
    <property type="component" value="Unassembled WGS sequence"/>
</dbReference>
<dbReference type="EMBL" id="AYKW01000045">
    <property type="protein sequence ID" value="PIL25627.1"/>
    <property type="molecule type" value="Genomic_DNA"/>
</dbReference>
<gene>
    <name evidence="1" type="ORF">GSI_11376</name>
</gene>
<name>A0A2G8RVU8_9APHY</name>
<keyword evidence="2" id="KW-1185">Reference proteome</keyword>
<comment type="caution">
    <text evidence="1">The sequence shown here is derived from an EMBL/GenBank/DDBJ whole genome shotgun (WGS) entry which is preliminary data.</text>
</comment>
<proteinExistence type="predicted"/>
<dbReference type="AlphaFoldDB" id="A0A2G8RVU8"/>
<organism evidence="1 2">
    <name type="scientific">Ganoderma sinense ZZ0214-1</name>
    <dbReference type="NCBI Taxonomy" id="1077348"/>
    <lineage>
        <taxon>Eukaryota</taxon>
        <taxon>Fungi</taxon>
        <taxon>Dikarya</taxon>
        <taxon>Basidiomycota</taxon>
        <taxon>Agaricomycotina</taxon>
        <taxon>Agaricomycetes</taxon>
        <taxon>Polyporales</taxon>
        <taxon>Polyporaceae</taxon>
        <taxon>Ganoderma</taxon>
    </lineage>
</organism>
<dbReference type="OrthoDB" id="3777249at2759"/>
<sequence>MIMIGRIRTVPSCEPDASVDPSCANITVVTLSLCSLYVVWFVPSAAFHSRTVLSDAADAMYFPSGENSTALIMLSWPSSDSRRSPEYESHTFTVESLEPDATHFPSGENATVHTGPECSCSMTYTSPDRAFQIRALPSSDAVMMRLLSGENAAAHTIPRCPSSTRSGSPAAISAVSQMWHTLSVPPVTIRLPSGENMMNVTTAVLVVNVAAGSCESACHRTSVPSLAPAMRYLPSGVYASEWTACSGVISLCLRPFATAQMMSFSSCDADAR</sequence>
<accession>A0A2G8RVU8</accession>
<evidence type="ECO:0000313" key="1">
    <source>
        <dbReference type="EMBL" id="PIL25627.1"/>
    </source>
</evidence>
<dbReference type="STRING" id="1077348.A0A2G8RVU8"/>